<proteinExistence type="predicted"/>
<keyword evidence="3" id="KW-1185">Reference proteome</keyword>
<reference evidence="3" key="1">
    <citation type="submission" date="2016-11" db="EMBL/GenBank/DDBJ databases">
        <authorList>
            <person name="Varghese N."/>
            <person name="Submissions S."/>
        </authorList>
    </citation>
    <scope>NUCLEOTIDE SEQUENCE [LARGE SCALE GENOMIC DNA]</scope>
    <source>
        <strain evidence="3">DSM 6637</strain>
    </source>
</reference>
<sequence>MAGLNEVSINLWPSFVEKVQDIVKAGLQRLAEDAEENGFVASCENDLNRELFFRMRRIAADRHRTLLSLSPSPALSREHTWNLVAAYEANNQPSPDDPERTPRENKRPDFQGSFLDDQATDIDRSTRTYVVECKRLGQPIGAWIFNTNYVAQGVGRYIAKSHLYGKDDAGGGMIGYIQSMDIDTIWSDIDHNLGSAGITSLPKLSPISGSPALHVASHEIIRSDASSPFHLHHTWVDLRVSGTQPASDPCGAESTE</sequence>
<dbReference type="Proteomes" id="UP000184444">
    <property type="component" value="Unassembled WGS sequence"/>
</dbReference>
<evidence type="ECO:0000313" key="3">
    <source>
        <dbReference type="Proteomes" id="UP000184444"/>
    </source>
</evidence>
<accession>A0A1M7CWM3</accession>
<name>A0A1M7CWM3_9RHOB</name>
<organism evidence="2 3">
    <name type="scientific">Paracoccus solventivorans</name>
    <dbReference type="NCBI Taxonomy" id="53463"/>
    <lineage>
        <taxon>Bacteria</taxon>
        <taxon>Pseudomonadati</taxon>
        <taxon>Pseudomonadota</taxon>
        <taxon>Alphaproteobacteria</taxon>
        <taxon>Rhodobacterales</taxon>
        <taxon>Paracoccaceae</taxon>
        <taxon>Paracoccus</taxon>
    </lineage>
</organism>
<feature type="region of interest" description="Disordered" evidence="1">
    <location>
        <begin position="89"/>
        <end position="115"/>
    </location>
</feature>
<evidence type="ECO:0000313" key="2">
    <source>
        <dbReference type="EMBL" id="SHL71738.1"/>
    </source>
</evidence>
<gene>
    <name evidence="2" type="ORF">SAMN05444389_10110</name>
</gene>
<dbReference type="EMBL" id="FRCK01000001">
    <property type="protein sequence ID" value="SHL71738.1"/>
    <property type="molecule type" value="Genomic_DNA"/>
</dbReference>
<feature type="compositionally biased region" description="Basic and acidic residues" evidence="1">
    <location>
        <begin position="97"/>
        <end position="109"/>
    </location>
</feature>
<protein>
    <submittedName>
        <fullName evidence="2">Uncharacterized protein</fullName>
    </submittedName>
</protein>
<dbReference type="OrthoDB" id="8478606at2"/>
<dbReference type="RefSeq" id="WP_143159545.1">
    <property type="nucleotide sequence ID" value="NZ_FRCK01000001.1"/>
</dbReference>
<dbReference type="AlphaFoldDB" id="A0A1M7CWM3"/>
<dbReference type="STRING" id="53463.SAMN05444389_10110"/>
<evidence type="ECO:0000256" key="1">
    <source>
        <dbReference type="SAM" id="MobiDB-lite"/>
    </source>
</evidence>